<feature type="transmembrane region" description="Helical" evidence="1">
    <location>
        <begin position="47"/>
        <end position="67"/>
    </location>
</feature>
<keyword evidence="1" id="KW-0472">Membrane</keyword>
<protein>
    <submittedName>
        <fullName evidence="2">Uncharacterized protein</fullName>
    </submittedName>
</protein>
<name>A0ABU8HZ94_9BACI</name>
<proteinExistence type="predicted"/>
<keyword evidence="3" id="KW-1185">Reference proteome</keyword>
<accession>A0ABU8HZ94</accession>
<feature type="transmembrane region" description="Helical" evidence="1">
    <location>
        <begin position="6"/>
        <end position="27"/>
    </location>
</feature>
<evidence type="ECO:0000313" key="3">
    <source>
        <dbReference type="Proteomes" id="UP001365619"/>
    </source>
</evidence>
<dbReference type="RefSeq" id="WP_185913666.1">
    <property type="nucleotide sequence ID" value="NZ_JBBAGV010000013.1"/>
</dbReference>
<dbReference type="Proteomes" id="UP001365619">
    <property type="component" value="Unassembled WGS sequence"/>
</dbReference>
<organism evidence="2 3">
    <name type="scientific">Bacillus luti</name>
    <dbReference type="NCBI Taxonomy" id="2026191"/>
    <lineage>
        <taxon>Bacteria</taxon>
        <taxon>Bacillati</taxon>
        <taxon>Bacillota</taxon>
        <taxon>Bacilli</taxon>
        <taxon>Bacillales</taxon>
        <taxon>Bacillaceae</taxon>
        <taxon>Bacillus</taxon>
        <taxon>Bacillus cereus group</taxon>
    </lineage>
</organism>
<evidence type="ECO:0000256" key="1">
    <source>
        <dbReference type="SAM" id="Phobius"/>
    </source>
</evidence>
<evidence type="ECO:0000313" key="2">
    <source>
        <dbReference type="EMBL" id="MEI5931848.1"/>
    </source>
</evidence>
<comment type="caution">
    <text evidence="2">The sequence shown here is derived from an EMBL/GenBank/DDBJ whole genome shotgun (WGS) entry which is preliminary data.</text>
</comment>
<reference evidence="2 3" key="1">
    <citation type="submission" date="2024-03" db="EMBL/GenBank/DDBJ databases">
        <title>A Rare Waterborne Outbreak of Bacillus cereus in China: Epidemiologic Survey, Genomic Insights and Virulence Characteristics.</title>
        <authorList>
            <person name="Wang S."/>
        </authorList>
    </citation>
    <scope>NUCLEOTIDE SEQUENCE [LARGE SCALE GENOMIC DNA]</scope>
    <source>
        <strain evidence="2 3">BC008</strain>
    </source>
</reference>
<keyword evidence="1" id="KW-1133">Transmembrane helix</keyword>
<keyword evidence="1" id="KW-0812">Transmembrane</keyword>
<dbReference type="EMBL" id="JBBAGW010000013">
    <property type="protein sequence ID" value="MEI5931848.1"/>
    <property type="molecule type" value="Genomic_DNA"/>
</dbReference>
<gene>
    <name evidence="2" type="ORF">WBS43_24420</name>
</gene>
<sequence>MSIIQFAILMGLFMLGFYLSRIIPKALEEPKKHTIKTEIIHTMKQKILGKIIMGITIVLVAFVGIQFEIDADEKKTKSNYDPDKRVIVDEHWDQ</sequence>